<keyword evidence="3" id="KW-0159">Chromosome partition</keyword>
<keyword evidence="4" id="KW-0131">Cell cycle</keyword>
<dbReference type="SUPFAM" id="SSF46785">
    <property type="entry name" value="Winged helix' DNA-binding domain"/>
    <property type="match status" value="1"/>
</dbReference>
<accession>A0A0M2SSE5</accession>
<reference evidence="5 6" key="1">
    <citation type="submission" date="2015-04" db="EMBL/GenBank/DDBJ databases">
        <title>Taxonomic description and genome sequence of Salinicoccus sediminis sp. nov., a novel hyper halotolerant bacterium isolated from marine sediment.</title>
        <authorList>
            <person name="Mathan Kumar R."/>
            <person name="Kaur G."/>
            <person name="Kumar N."/>
            <person name="Kumar A."/>
            <person name="Singh N.K."/>
            <person name="Kaur N."/>
            <person name="Mayilraj S."/>
        </authorList>
    </citation>
    <scope>NUCLEOTIDE SEQUENCE [LARGE SCALE GENOMIC DNA]</scope>
    <source>
        <strain evidence="5 6">SV-16</strain>
    </source>
</reference>
<comment type="caution">
    <text evidence="5">The sequence shown here is derived from an EMBL/GenBank/DDBJ whole genome shotgun (WGS) entry which is preliminary data.</text>
</comment>
<dbReference type="Pfam" id="PF04079">
    <property type="entry name" value="SMC_ScpB"/>
    <property type="match status" value="1"/>
</dbReference>
<dbReference type="InterPro" id="IPR036390">
    <property type="entry name" value="WH_DNA-bd_sf"/>
</dbReference>
<dbReference type="GO" id="GO:0051301">
    <property type="term" value="P:cell division"/>
    <property type="evidence" value="ECO:0007669"/>
    <property type="project" value="UniProtKB-KW"/>
</dbReference>
<keyword evidence="2" id="KW-0132">Cell division</keyword>
<evidence type="ECO:0000256" key="2">
    <source>
        <dbReference type="ARBA" id="ARBA00022618"/>
    </source>
</evidence>
<proteinExistence type="predicted"/>
<organism evidence="5 6">
    <name type="scientific">Salinicoccus sediminis</name>
    <dbReference type="NCBI Taxonomy" id="1432562"/>
    <lineage>
        <taxon>Bacteria</taxon>
        <taxon>Bacillati</taxon>
        <taxon>Bacillota</taxon>
        <taxon>Bacilli</taxon>
        <taxon>Bacillales</taxon>
        <taxon>Staphylococcaceae</taxon>
        <taxon>Salinicoccus</taxon>
    </lineage>
</organism>
<dbReference type="PANTHER" id="PTHR34298:SF2">
    <property type="entry name" value="SEGREGATION AND CONDENSATION PROTEIN B"/>
    <property type="match status" value="1"/>
</dbReference>
<dbReference type="RefSeq" id="WP_046511596.1">
    <property type="nucleotide sequence ID" value="NZ_LAYZ01000001.1"/>
</dbReference>
<dbReference type="EMBL" id="LAYZ01000001">
    <property type="protein sequence ID" value="KKK35570.1"/>
    <property type="molecule type" value="Genomic_DNA"/>
</dbReference>
<evidence type="ECO:0008006" key="7">
    <source>
        <dbReference type="Google" id="ProtNLM"/>
    </source>
</evidence>
<dbReference type="OrthoDB" id="9806226at2"/>
<keyword evidence="1" id="KW-0963">Cytoplasm</keyword>
<dbReference type="PATRIC" id="fig|1432562.3.peg.349"/>
<dbReference type="STRING" id="1432562.WN59_01690"/>
<dbReference type="PANTHER" id="PTHR34298">
    <property type="entry name" value="SEGREGATION AND CONDENSATION PROTEIN B"/>
    <property type="match status" value="1"/>
</dbReference>
<gene>
    <name evidence="5" type="ORF">WN59_01690</name>
</gene>
<keyword evidence="6" id="KW-1185">Reference proteome</keyword>
<evidence type="ECO:0000256" key="1">
    <source>
        <dbReference type="ARBA" id="ARBA00022490"/>
    </source>
</evidence>
<protein>
    <recommendedName>
        <fullName evidence="7">Segregation and condensation protein B</fullName>
    </recommendedName>
</protein>
<evidence type="ECO:0000313" key="6">
    <source>
        <dbReference type="Proteomes" id="UP000034287"/>
    </source>
</evidence>
<name>A0A0M2SSE5_9STAP</name>
<dbReference type="Gene3D" id="1.10.10.10">
    <property type="entry name" value="Winged helix-like DNA-binding domain superfamily/Winged helix DNA-binding domain"/>
    <property type="match status" value="1"/>
</dbReference>
<sequence>MEKIDIMEGLLYIAGDVGLTEEQLIMHVPITKEQLYKEVEAYDRPNLKIRRHGGSFFLETTPEMEKYIRRILEERPASKLSQASLEVLSIVAYNQPVSRSDIEMLRGVASDGPVSTLAGKGLIQKKLLQDERAAHFITTDYFLQLFGLGSLEELPSQKDIMEQEEMDLFFNSIEEDE</sequence>
<dbReference type="AlphaFoldDB" id="A0A0M2SSE5"/>
<dbReference type="InterPro" id="IPR005234">
    <property type="entry name" value="ScpB_csome_segregation"/>
</dbReference>
<evidence type="ECO:0000256" key="4">
    <source>
        <dbReference type="ARBA" id="ARBA00023306"/>
    </source>
</evidence>
<dbReference type="GO" id="GO:0051304">
    <property type="term" value="P:chromosome separation"/>
    <property type="evidence" value="ECO:0007669"/>
    <property type="project" value="InterPro"/>
</dbReference>
<dbReference type="InterPro" id="IPR036388">
    <property type="entry name" value="WH-like_DNA-bd_sf"/>
</dbReference>
<evidence type="ECO:0000256" key="3">
    <source>
        <dbReference type="ARBA" id="ARBA00022829"/>
    </source>
</evidence>
<evidence type="ECO:0000313" key="5">
    <source>
        <dbReference type="EMBL" id="KKK35570.1"/>
    </source>
</evidence>
<dbReference type="Proteomes" id="UP000034287">
    <property type="component" value="Unassembled WGS sequence"/>
</dbReference>
<dbReference type="NCBIfam" id="TIGR00281">
    <property type="entry name" value="SMC-Scp complex subunit ScpB"/>
    <property type="match status" value="1"/>
</dbReference>